<keyword evidence="4" id="KW-1185">Reference proteome</keyword>
<accession>A0AA51MNF7</accession>
<protein>
    <submittedName>
        <fullName evidence="3">Uncharacterized protein</fullName>
    </submittedName>
</protein>
<dbReference type="EMBL" id="CP133217">
    <property type="protein sequence ID" value="WML86291.1"/>
    <property type="molecule type" value="Genomic_DNA"/>
</dbReference>
<keyword evidence="1" id="KW-0472">Membrane</keyword>
<keyword evidence="1" id="KW-1133">Transmembrane helix</keyword>
<evidence type="ECO:0000256" key="1">
    <source>
        <dbReference type="SAM" id="Phobius"/>
    </source>
</evidence>
<feature type="transmembrane region" description="Helical" evidence="1">
    <location>
        <begin position="20"/>
        <end position="39"/>
    </location>
</feature>
<reference evidence="3 4" key="1">
    <citation type="submission" date="2023-08" db="EMBL/GenBank/DDBJ databases">
        <title>New molecular markers tilS and rpoB for phylogenetic and monitoring studies of the genus Thiothrix biodiversity.</title>
        <authorList>
            <person name="Ravin N.V."/>
            <person name="Smolyakov D."/>
            <person name="Markov N.D."/>
            <person name="Beletsky A.V."/>
            <person name="Mardanov A.V."/>
            <person name="Rudenko T.S."/>
            <person name="Grabovich M.Y."/>
        </authorList>
    </citation>
    <scope>NUCLEOTIDE SEQUENCE</scope>
    <source>
        <strain evidence="3">DNT52</strain>
        <strain evidence="2 4">H33</strain>
    </source>
</reference>
<gene>
    <name evidence="2" type="ORF">RCC75_12260</name>
    <name evidence="3" type="ORF">RCG00_18605</name>
</gene>
<dbReference type="RefSeq" id="WP_308135200.1">
    <property type="nucleotide sequence ID" value="NZ_CP133217.1"/>
</dbReference>
<dbReference type="Proteomes" id="UP001223336">
    <property type="component" value="Unassembled WGS sequence"/>
</dbReference>
<organism evidence="3">
    <name type="scientific">Thiothrix subterranea</name>
    <dbReference type="NCBI Taxonomy" id="2735563"/>
    <lineage>
        <taxon>Bacteria</taxon>
        <taxon>Pseudomonadati</taxon>
        <taxon>Pseudomonadota</taxon>
        <taxon>Gammaproteobacteria</taxon>
        <taxon>Thiotrichales</taxon>
        <taxon>Thiotrichaceae</taxon>
        <taxon>Thiothrix</taxon>
    </lineage>
</organism>
<keyword evidence="1" id="KW-0812">Transmembrane</keyword>
<dbReference type="AlphaFoldDB" id="A0AA51MNF7"/>
<sequence length="263" mass="31475">MNSEEIIPYLVKWTNDNSGFLSLLLFIIPLLGSVIFWLLNKISQKKEKNIINKEITQNYLNHLKEFEEYINRLKNKYEYIKIPNTREFHKNLFPNAINGDFNYNNDLIDKTKYLIYQILDTNHKYNPSYKGRYEPIIDVMSSLEMNLGSEITEISFTPRDEVFVTGLYSCYGIINENYIRKIYDQEERKVIIKDNPDNYDEVAEILYLILSFTPLLNLDFLPLNKNKLLAYDAKEYKKKYKVKDQKMQVHYFPFGMVMKVRFE</sequence>
<dbReference type="EMBL" id="JAVFKN010000015">
    <property type="protein sequence ID" value="MDQ5769308.1"/>
    <property type="molecule type" value="Genomic_DNA"/>
</dbReference>
<evidence type="ECO:0000313" key="4">
    <source>
        <dbReference type="Proteomes" id="UP001223336"/>
    </source>
</evidence>
<dbReference type="Proteomes" id="UP001229862">
    <property type="component" value="Chromosome"/>
</dbReference>
<evidence type="ECO:0000313" key="2">
    <source>
        <dbReference type="EMBL" id="MDQ5769308.1"/>
    </source>
</evidence>
<name>A0AA51MNF7_9GAMM</name>
<proteinExistence type="predicted"/>
<evidence type="ECO:0000313" key="3">
    <source>
        <dbReference type="EMBL" id="WML86291.1"/>
    </source>
</evidence>